<reference evidence="1" key="1">
    <citation type="submission" date="2017-05" db="EMBL/GenBank/DDBJ databases">
        <title>Polyphasic characterization of four soil-derived phenanthrene-degrading Acidovorax strains and proposal of Acidovorax phenanthrenivorans sp. nov.</title>
        <authorList>
            <person name="Singleton D."/>
            <person name="Lee J."/>
            <person name="Dickey A.N."/>
            <person name="Stroud A."/>
            <person name="Scholl E.H."/>
            <person name="Wright F.A."/>
            <person name="Aitken M.D."/>
        </authorList>
    </citation>
    <scope>NUCLEOTIDE SEQUENCE</scope>
    <source>
        <strain evidence="1">P4</strain>
        <plasmid evidence="1">pACP4.1</plasmid>
    </source>
</reference>
<dbReference type="KEGG" id="acis:CBP35_19445"/>
<evidence type="ECO:0000313" key="2">
    <source>
        <dbReference type="Proteomes" id="UP000194440"/>
    </source>
</evidence>
<geneLocation type="plasmid" evidence="1 2">
    <name>pACP4.1</name>
</geneLocation>
<accession>A0A240UI23</accession>
<dbReference type="Proteomes" id="UP000194440">
    <property type="component" value="Plasmid pACP4.1"/>
</dbReference>
<dbReference type="EMBL" id="CP021367">
    <property type="protein sequence ID" value="ART61154.1"/>
    <property type="molecule type" value="Genomic_DNA"/>
</dbReference>
<dbReference type="KEGG" id="acip:CBP36_19495"/>
<name>A0A240UI23_9BURK</name>
<sequence length="82" mass="8904">METSEDRLKQGVINAMDRGLEDGDGTLYLAGFNVTVAAIDEDSEADMQSAFEAKYQRDWNDPAGDEMKAVWADAWAAAKASA</sequence>
<dbReference type="AlphaFoldDB" id="A0A240UI23"/>
<evidence type="ECO:0000313" key="1">
    <source>
        <dbReference type="EMBL" id="ART61154.1"/>
    </source>
</evidence>
<organism evidence="1 2">
    <name type="scientific">Acidovorax carolinensis</name>
    <dbReference type="NCBI Taxonomy" id="553814"/>
    <lineage>
        <taxon>Bacteria</taxon>
        <taxon>Pseudomonadati</taxon>
        <taxon>Pseudomonadota</taxon>
        <taxon>Betaproteobacteria</taxon>
        <taxon>Burkholderiales</taxon>
        <taxon>Comamonadaceae</taxon>
        <taxon>Acidovorax</taxon>
    </lineage>
</organism>
<keyword evidence="2" id="KW-1185">Reference proteome</keyword>
<proteinExistence type="predicted"/>
<keyword evidence="1" id="KW-0614">Plasmid</keyword>
<protein>
    <submittedName>
        <fullName evidence="1">Uncharacterized protein</fullName>
    </submittedName>
</protein>
<gene>
    <name evidence="1" type="ORF">CBP36_19495</name>
</gene>